<gene>
    <name evidence="1" type="ORF">LCGC14_1093690</name>
</gene>
<dbReference type="EMBL" id="LAZR01004876">
    <property type="protein sequence ID" value="KKN04800.1"/>
    <property type="molecule type" value="Genomic_DNA"/>
</dbReference>
<evidence type="ECO:0000313" key="1">
    <source>
        <dbReference type="EMBL" id="KKN04800.1"/>
    </source>
</evidence>
<comment type="caution">
    <text evidence="1">The sequence shown here is derived from an EMBL/GenBank/DDBJ whole genome shotgun (WGS) entry which is preliminary data.</text>
</comment>
<protein>
    <submittedName>
        <fullName evidence="1">Uncharacterized protein</fullName>
    </submittedName>
</protein>
<name>A0A0F9MBR9_9ZZZZ</name>
<sequence length="68" mass="7708">MGDLWEKALDTQRAHSRAVREATKVFNKIKRETGKEDHVTFEATIAPTREDFNKAYAAAKENPMEAEG</sequence>
<organism evidence="1">
    <name type="scientific">marine sediment metagenome</name>
    <dbReference type="NCBI Taxonomy" id="412755"/>
    <lineage>
        <taxon>unclassified sequences</taxon>
        <taxon>metagenomes</taxon>
        <taxon>ecological metagenomes</taxon>
    </lineage>
</organism>
<proteinExistence type="predicted"/>
<accession>A0A0F9MBR9</accession>
<reference evidence="1" key="1">
    <citation type="journal article" date="2015" name="Nature">
        <title>Complex archaea that bridge the gap between prokaryotes and eukaryotes.</title>
        <authorList>
            <person name="Spang A."/>
            <person name="Saw J.H."/>
            <person name="Jorgensen S.L."/>
            <person name="Zaremba-Niedzwiedzka K."/>
            <person name="Martijn J."/>
            <person name="Lind A.E."/>
            <person name="van Eijk R."/>
            <person name="Schleper C."/>
            <person name="Guy L."/>
            <person name="Ettema T.J."/>
        </authorList>
    </citation>
    <scope>NUCLEOTIDE SEQUENCE</scope>
</reference>
<dbReference type="AlphaFoldDB" id="A0A0F9MBR9"/>